<reference evidence="1 2" key="1">
    <citation type="submission" date="2024-09" db="EMBL/GenBank/DDBJ databases">
        <title>Novel species of the genus Pelomonas and Roseateles isolated from streams.</title>
        <authorList>
            <person name="Lu H."/>
        </authorList>
    </citation>
    <scope>NUCLEOTIDE SEQUENCE [LARGE SCALE GENOMIC DNA]</scope>
    <source>
        <strain evidence="1 2">DC23W</strain>
    </source>
</reference>
<accession>A0ABW7EK43</accession>
<keyword evidence="2" id="KW-1185">Reference proteome</keyword>
<protein>
    <submittedName>
        <fullName evidence="1">ASCH domain-containing protein</fullName>
    </submittedName>
</protein>
<dbReference type="RefSeq" id="WP_394469901.1">
    <property type="nucleotide sequence ID" value="NZ_JBIGHY010000002.1"/>
</dbReference>
<name>A0ABW7EK43_9BURK</name>
<sequence>MATFLLNFKKQFAPAVESGTKLRTIRQHRKDGKRIQPGDTLKLYTGLRTRGVRLLRTTPALRVSSIRLLASSQQLIVDGQLLDIGEKQAFAKADGFATFADMLTFFHDQYQLETFEGFCVEWSAP</sequence>
<evidence type="ECO:0000313" key="2">
    <source>
        <dbReference type="Proteomes" id="UP001606300"/>
    </source>
</evidence>
<gene>
    <name evidence="1" type="ORF">ACG02S_07920</name>
</gene>
<dbReference type="Proteomes" id="UP001606300">
    <property type="component" value="Unassembled WGS sequence"/>
</dbReference>
<organism evidence="1 2">
    <name type="scientific">Pelomonas dachongensis</name>
    <dbReference type="NCBI Taxonomy" id="3299029"/>
    <lineage>
        <taxon>Bacteria</taxon>
        <taxon>Pseudomonadati</taxon>
        <taxon>Pseudomonadota</taxon>
        <taxon>Betaproteobacteria</taxon>
        <taxon>Burkholderiales</taxon>
        <taxon>Sphaerotilaceae</taxon>
        <taxon>Roseateles</taxon>
    </lineage>
</organism>
<comment type="caution">
    <text evidence="1">The sequence shown here is derived from an EMBL/GenBank/DDBJ whole genome shotgun (WGS) entry which is preliminary data.</text>
</comment>
<evidence type="ECO:0000313" key="1">
    <source>
        <dbReference type="EMBL" id="MFG6413826.1"/>
    </source>
</evidence>
<proteinExistence type="predicted"/>
<dbReference type="EMBL" id="JBIGHY010000002">
    <property type="protein sequence ID" value="MFG6413826.1"/>
    <property type="molecule type" value="Genomic_DNA"/>
</dbReference>